<comment type="similarity">
    <text evidence="2">Belongs to the universal ribosomal protein uS14 family.</text>
</comment>
<dbReference type="Gene3D" id="1.10.287.1480">
    <property type="match status" value="1"/>
</dbReference>
<evidence type="ECO:0000256" key="7">
    <source>
        <dbReference type="ARBA" id="ARBA00042804"/>
    </source>
</evidence>
<dbReference type="GO" id="GO:0003735">
    <property type="term" value="F:structural constituent of ribosome"/>
    <property type="evidence" value="ECO:0007669"/>
    <property type="project" value="InterPro"/>
</dbReference>
<comment type="subcellular location">
    <subcellularLocation>
        <location evidence="1">Mitochondrion</location>
    </subcellularLocation>
</comment>
<dbReference type="PANTHER" id="PTHR19836:SF30">
    <property type="entry name" value="RIBOSOMAL PROTEIN S14"/>
    <property type="match status" value="1"/>
</dbReference>
<organism evidence="8">
    <name type="scientific">Haslea nusantara</name>
    <dbReference type="NCBI Taxonomy" id="2600302"/>
    <lineage>
        <taxon>Eukaryota</taxon>
        <taxon>Sar</taxon>
        <taxon>Stramenopiles</taxon>
        <taxon>Ochrophyta</taxon>
        <taxon>Bacillariophyta</taxon>
        <taxon>Bacillariophyceae</taxon>
        <taxon>Bacillariophycidae</taxon>
        <taxon>Naviculales</taxon>
        <taxon>Naviculaceae</taxon>
        <taxon>Haslea</taxon>
    </lineage>
</organism>
<evidence type="ECO:0000313" key="8">
    <source>
        <dbReference type="EMBL" id="QDX17598.1"/>
    </source>
</evidence>
<dbReference type="GO" id="GO:0005739">
    <property type="term" value="C:mitochondrion"/>
    <property type="evidence" value="ECO:0007669"/>
    <property type="project" value="UniProtKB-SubCell"/>
</dbReference>
<keyword evidence="4 8" id="KW-0496">Mitochondrion</keyword>
<protein>
    <recommendedName>
        <fullName evidence="6">Small ribosomal subunit protein uS14m</fullName>
    </recommendedName>
    <alternativeName>
        <fullName evidence="7">Ribosomal protein S14, mitochondrial</fullName>
    </alternativeName>
</protein>
<evidence type="ECO:0000256" key="5">
    <source>
        <dbReference type="ARBA" id="ARBA00023274"/>
    </source>
</evidence>
<sequence length="99" mass="11667">MKKILVKDKKIRKKIKILEKKRFILKSIQNNSKFCNLVRLNTFYKLSSLPVSSSKSLISNRCVETINKKKFTGLANFSRIVFLKLVKNGSLYGMQKYYW</sequence>
<dbReference type="AlphaFoldDB" id="A0A5B8HVJ8"/>
<evidence type="ECO:0000256" key="2">
    <source>
        <dbReference type="ARBA" id="ARBA00009083"/>
    </source>
</evidence>
<dbReference type="GeneID" id="41663715"/>
<keyword evidence="5" id="KW-0687">Ribonucleoprotein</keyword>
<dbReference type="GO" id="GO:0015935">
    <property type="term" value="C:small ribosomal subunit"/>
    <property type="evidence" value="ECO:0007669"/>
    <property type="project" value="TreeGrafter"/>
</dbReference>
<dbReference type="PANTHER" id="PTHR19836">
    <property type="entry name" value="30S RIBOSOMAL PROTEIN S14"/>
    <property type="match status" value="1"/>
</dbReference>
<gene>
    <name evidence="8" type="primary">rps14</name>
</gene>
<geneLocation type="mitochondrion" evidence="8"/>
<name>A0A5B8HVJ8_9STRA</name>
<proteinExistence type="inferred from homology"/>
<dbReference type="EMBL" id="MH681882">
    <property type="protein sequence ID" value="QDX17598.1"/>
    <property type="molecule type" value="Genomic_DNA"/>
</dbReference>
<dbReference type="SUPFAM" id="SSF57716">
    <property type="entry name" value="Glucocorticoid receptor-like (DNA-binding domain)"/>
    <property type="match status" value="1"/>
</dbReference>
<dbReference type="Pfam" id="PF00253">
    <property type="entry name" value="Ribosomal_S14"/>
    <property type="match status" value="1"/>
</dbReference>
<keyword evidence="3 8" id="KW-0689">Ribosomal protein</keyword>
<dbReference type="RefSeq" id="YP_009687991.1">
    <property type="nucleotide sequence ID" value="NC_044492.1"/>
</dbReference>
<dbReference type="GO" id="GO:0006412">
    <property type="term" value="P:translation"/>
    <property type="evidence" value="ECO:0007669"/>
    <property type="project" value="InterPro"/>
</dbReference>
<evidence type="ECO:0000256" key="3">
    <source>
        <dbReference type="ARBA" id="ARBA00022980"/>
    </source>
</evidence>
<reference evidence="8" key="1">
    <citation type="journal article" date="2019" name="Plant Ecol Evol">
        <title>Haslea nusantara (Bacillariophyceae), a new blue diatom from the Java Sea, Indonesia: morphology, biometry and molecular characterization.</title>
        <authorList>
            <person name="Prasetiya F.S."/>
            <person name="Gastineau R."/>
            <person name="Poulin M."/>
            <person name="Lemieux C."/>
            <person name="Turmel M."/>
            <person name="Syakti A.D."/>
            <person name="Hardivillier Y."/>
            <person name="Widowati I."/>
            <person name="Risjani Y."/>
            <person name="Iskandar I."/>
            <person name="Subroto T."/>
            <person name="Falaise C."/>
            <person name="Arsad S."/>
            <person name="Safitri I."/>
            <person name="Mouget J.-L."/>
            <person name="Leignel V."/>
        </authorList>
    </citation>
    <scope>NUCLEOTIDE SEQUENCE</scope>
</reference>
<dbReference type="InterPro" id="IPR001209">
    <property type="entry name" value="Ribosomal_uS14"/>
</dbReference>
<accession>A0A5B8HVJ8</accession>
<evidence type="ECO:0000256" key="1">
    <source>
        <dbReference type="ARBA" id="ARBA00004173"/>
    </source>
</evidence>
<evidence type="ECO:0000256" key="6">
    <source>
        <dbReference type="ARBA" id="ARBA00040774"/>
    </source>
</evidence>
<evidence type="ECO:0000256" key="4">
    <source>
        <dbReference type="ARBA" id="ARBA00023128"/>
    </source>
</evidence>